<proteinExistence type="predicted"/>
<name>A0A1G7KWQ5_9BACT</name>
<dbReference type="InterPro" id="IPR036249">
    <property type="entry name" value="Thioredoxin-like_sf"/>
</dbReference>
<dbReference type="STRING" id="659014.SAMN04487996_110232"/>
<organism evidence="1 2">
    <name type="scientific">Dyadobacter soli</name>
    <dbReference type="NCBI Taxonomy" id="659014"/>
    <lineage>
        <taxon>Bacteria</taxon>
        <taxon>Pseudomonadati</taxon>
        <taxon>Bacteroidota</taxon>
        <taxon>Cytophagia</taxon>
        <taxon>Cytophagales</taxon>
        <taxon>Spirosomataceae</taxon>
        <taxon>Dyadobacter</taxon>
    </lineage>
</organism>
<evidence type="ECO:0000313" key="1">
    <source>
        <dbReference type="EMBL" id="SDF41179.1"/>
    </source>
</evidence>
<dbReference type="AlphaFoldDB" id="A0A1G7KWQ5"/>
<sequence length="78" mass="8563">MASDKLPALNRMMAFPTTILIDRKGEVRQIHTGYTGEITGKYFEDYVAKWNKDLNELISEPVPSGVSSAAVGTTKSSK</sequence>
<dbReference type="RefSeq" id="WP_218132920.1">
    <property type="nucleotide sequence ID" value="NZ_FNAN01000010.1"/>
</dbReference>
<reference evidence="2" key="1">
    <citation type="submission" date="2016-10" db="EMBL/GenBank/DDBJ databases">
        <authorList>
            <person name="Varghese N."/>
            <person name="Submissions S."/>
        </authorList>
    </citation>
    <scope>NUCLEOTIDE SEQUENCE [LARGE SCALE GENOMIC DNA]</scope>
    <source>
        <strain evidence="2">DSM 25329</strain>
    </source>
</reference>
<gene>
    <name evidence="1" type="ORF">SAMN04487996_110232</name>
</gene>
<keyword evidence="2" id="KW-1185">Reference proteome</keyword>
<dbReference type="EMBL" id="FNAN01000010">
    <property type="protein sequence ID" value="SDF41179.1"/>
    <property type="molecule type" value="Genomic_DNA"/>
</dbReference>
<protein>
    <recommendedName>
        <fullName evidence="3">Thioredoxin-like</fullName>
    </recommendedName>
</protein>
<evidence type="ECO:0000313" key="2">
    <source>
        <dbReference type="Proteomes" id="UP000198748"/>
    </source>
</evidence>
<evidence type="ECO:0008006" key="3">
    <source>
        <dbReference type="Google" id="ProtNLM"/>
    </source>
</evidence>
<dbReference type="Proteomes" id="UP000198748">
    <property type="component" value="Unassembled WGS sequence"/>
</dbReference>
<accession>A0A1G7KWQ5</accession>
<dbReference type="SUPFAM" id="SSF52833">
    <property type="entry name" value="Thioredoxin-like"/>
    <property type="match status" value="1"/>
</dbReference>